<keyword evidence="3" id="KW-1185">Reference proteome</keyword>
<evidence type="ECO:0008006" key="4">
    <source>
        <dbReference type="Google" id="ProtNLM"/>
    </source>
</evidence>
<dbReference type="Proteomes" id="UP000533598">
    <property type="component" value="Unassembled WGS sequence"/>
</dbReference>
<dbReference type="AlphaFoldDB" id="A0A7W7FWT1"/>
<reference evidence="2 3" key="1">
    <citation type="submission" date="2020-08" db="EMBL/GenBank/DDBJ databases">
        <title>Sequencing the genomes of 1000 actinobacteria strains.</title>
        <authorList>
            <person name="Klenk H.-P."/>
        </authorList>
    </citation>
    <scope>NUCLEOTIDE SEQUENCE [LARGE SCALE GENOMIC DNA]</scope>
    <source>
        <strain evidence="2 3">DSM 44230</strain>
    </source>
</reference>
<organism evidence="2 3">
    <name type="scientific">Crossiella cryophila</name>
    <dbReference type="NCBI Taxonomy" id="43355"/>
    <lineage>
        <taxon>Bacteria</taxon>
        <taxon>Bacillati</taxon>
        <taxon>Actinomycetota</taxon>
        <taxon>Actinomycetes</taxon>
        <taxon>Pseudonocardiales</taxon>
        <taxon>Pseudonocardiaceae</taxon>
        <taxon>Crossiella</taxon>
    </lineage>
</organism>
<sequence>MAALGTTALLILAPAAEPLLAAARAVNPATVRPGLPAHVTVSYPFVPFAEDLIDAVRSLAADTSPLDLTLAEVVARPGFLAVSAPGAQELADRAGRRWPWLRPYDGRFGERPPTHLTVALGASAAEADRIGERVRALLPIRVGATGLELVERTVRGWQVRLSAPFGPG</sequence>
<proteinExistence type="predicted"/>
<evidence type="ECO:0000256" key="1">
    <source>
        <dbReference type="SAM" id="SignalP"/>
    </source>
</evidence>
<dbReference type="Gene3D" id="3.90.1140.10">
    <property type="entry name" value="Cyclic phosphodiesterase"/>
    <property type="match status" value="1"/>
</dbReference>
<feature type="signal peptide" evidence="1">
    <location>
        <begin position="1"/>
        <end position="21"/>
    </location>
</feature>
<evidence type="ECO:0000313" key="2">
    <source>
        <dbReference type="EMBL" id="MBB4680375.1"/>
    </source>
</evidence>
<accession>A0A7W7FWT1</accession>
<gene>
    <name evidence="2" type="ORF">HNR67_006493</name>
</gene>
<name>A0A7W7FWT1_9PSEU</name>
<keyword evidence="1" id="KW-0732">Signal</keyword>
<protein>
    <recommendedName>
        <fullName evidence="4">2'-5' RNA ligase family protein</fullName>
    </recommendedName>
</protein>
<evidence type="ECO:0000313" key="3">
    <source>
        <dbReference type="Proteomes" id="UP000533598"/>
    </source>
</evidence>
<dbReference type="RefSeq" id="WP_312988525.1">
    <property type="nucleotide sequence ID" value="NZ_BAAAUI010000005.1"/>
</dbReference>
<dbReference type="Pfam" id="PF13563">
    <property type="entry name" value="2_5_RNA_ligase2"/>
    <property type="match status" value="1"/>
</dbReference>
<feature type="chain" id="PRO_5039547792" description="2'-5' RNA ligase family protein" evidence="1">
    <location>
        <begin position="22"/>
        <end position="168"/>
    </location>
</feature>
<dbReference type="EMBL" id="JACHMH010000001">
    <property type="protein sequence ID" value="MBB4680375.1"/>
    <property type="molecule type" value="Genomic_DNA"/>
</dbReference>
<comment type="caution">
    <text evidence="2">The sequence shown here is derived from an EMBL/GenBank/DDBJ whole genome shotgun (WGS) entry which is preliminary data.</text>
</comment>